<gene>
    <name evidence="3" type="ORF">QR680_017590</name>
</gene>
<keyword evidence="1" id="KW-0560">Oxidoreductase</keyword>
<accession>A0AA39HHA5</accession>
<dbReference type="PRINTS" id="PR00081">
    <property type="entry name" value="GDHRDH"/>
</dbReference>
<dbReference type="InterPro" id="IPR020904">
    <property type="entry name" value="Sc_DH/Rdtase_CS"/>
</dbReference>
<dbReference type="EMBL" id="JAUCMV010000004">
    <property type="protein sequence ID" value="KAK0404709.1"/>
    <property type="molecule type" value="Genomic_DNA"/>
</dbReference>
<sequence>MFFLLVVAVFGVFLFWRHRREQLKVQDYRSKAVLITGCDSGFGRMFALKCLAEGMPVFTAFLTEAGRIDLVDSAKLLPGRLHAFQMDVTSAESVKKGKNFVEEQSQPYKGLFGIVNNAGVASNTALDDWLTLEDYQRVVEVNTFGAIRVTQTFKDLVKRTRGRIVTTASICGRIGLPGMGPYAVSKHAIEGYCDVIRNELANFGVKVSIVEPGFFRTPMTDSRRVTAQIGRVWEKTTPKIREEYGDKFFRSFQERAGEMMERISSHRPEEVVDAYFHALTALHPRGRYHVGWDALLLFIPLSFLPAEVQTFLITSVQKLQKFPTPAAIEGEQI</sequence>
<dbReference type="PANTHER" id="PTHR43313">
    <property type="entry name" value="SHORT-CHAIN DEHYDROGENASE/REDUCTASE FAMILY 9C"/>
    <property type="match status" value="1"/>
</dbReference>
<dbReference type="Proteomes" id="UP001175271">
    <property type="component" value="Unassembled WGS sequence"/>
</dbReference>
<reference evidence="3" key="1">
    <citation type="submission" date="2023-06" db="EMBL/GenBank/DDBJ databases">
        <title>Genomic analysis of the entomopathogenic nematode Steinernema hermaphroditum.</title>
        <authorList>
            <person name="Schwarz E.M."/>
            <person name="Heppert J.K."/>
            <person name="Baniya A."/>
            <person name="Schwartz H.T."/>
            <person name="Tan C.-H."/>
            <person name="Antoshechkin I."/>
            <person name="Sternberg P.W."/>
            <person name="Goodrich-Blair H."/>
            <person name="Dillman A.R."/>
        </authorList>
    </citation>
    <scope>NUCLEOTIDE SEQUENCE</scope>
    <source>
        <strain evidence="3">PS9179</strain>
        <tissue evidence="3">Whole animal</tissue>
    </source>
</reference>
<keyword evidence="4" id="KW-1185">Reference proteome</keyword>
<dbReference type="PRINTS" id="PR00080">
    <property type="entry name" value="SDRFAMILY"/>
</dbReference>
<comment type="caution">
    <text evidence="3">The sequence shown here is derived from an EMBL/GenBank/DDBJ whole genome shotgun (WGS) entry which is preliminary data.</text>
</comment>
<dbReference type="PANTHER" id="PTHR43313:SF7">
    <property type="entry name" value="17-BETA-HYDROXYSTEROID DEHYDROGENASE TYPE 6"/>
    <property type="match status" value="1"/>
</dbReference>
<comment type="similarity">
    <text evidence="2">Belongs to the short-chain dehydrogenases/reductases (SDR) family.</text>
</comment>
<dbReference type="Pfam" id="PF00106">
    <property type="entry name" value="adh_short"/>
    <property type="match status" value="1"/>
</dbReference>
<dbReference type="InterPro" id="IPR002347">
    <property type="entry name" value="SDR_fam"/>
</dbReference>
<name>A0AA39HHA5_9BILA</name>
<dbReference type="InterPro" id="IPR036291">
    <property type="entry name" value="NAD(P)-bd_dom_sf"/>
</dbReference>
<dbReference type="Gene3D" id="3.40.50.720">
    <property type="entry name" value="NAD(P)-binding Rossmann-like Domain"/>
    <property type="match status" value="1"/>
</dbReference>
<evidence type="ECO:0000256" key="2">
    <source>
        <dbReference type="RuleBase" id="RU000363"/>
    </source>
</evidence>
<protein>
    <submittedName>
        <fullName evidence="3">Uncharacterized protein</fullName>
    </submittedName>
</protein>
<evidence type="ECO:0000256" key="1">
    <source>
        <dbReference type="ARBA" id="ARBA00023002"/>
    </source>
</evidence>
<dbReference type="GO" id="GO:0016491">
    <property type="term" value="F:oxidoreductase activity"/>
    <property type="evidence" value="ECO:0007669"/>
    <property type="project" value="UniProtKB-KW"/>
</dbReference>
<dbReference type="GO" id="GO:0008202">
    <property type="term" value="P:steroid metabolic process"/>
    <property type="evidence" value="ECO:0007669"/>
    <property type="project" value="TreeGrafter"/>
</dbReference>
<dbReference type="AlphaFoldDB" id="A0AA39HHA5"/>
<organism evidence="3 4">
    <name type="scientific">Steinernema hermaphroditum</name>
    <dbReference type="NCBI Taxonomy" id="289476"/>
    <lineage>
        <taxon>Eukaryota</taxon>
        <taxon>Metazoa</taxon>
        <taxon>Ecdysozoa</taxon>
        <taxon>Nematoda</taxon>
        <taxon>Chromadorea</taxon>
        <taxon>Rhabditida</taxon>
        <taxon>Tylenchina</taxon>
        <taxon>Panagrolaimomorpha</taxon>
        <taxon>Strongyloidoidea</taxon>
        <taxon>Steinernematidae</taxon>
        <taxon>Steinernema</taxon>
    </lineage>
</organism>
<proteinExistence type="inferred from homology"/>
<evidence type="ECO:0000313" key="4">
    <source>
        <dbReference type="Proteomes" id="UP001175271"/>
    </source>
</evidence>
<dbReference type="PROSITE" id="PS00061">
    <property type="entry name" value="ADH_SHORT"/>
    <property type="match status" value="1"/>
</dbReference>
<evidence type="ECO:0000313" key="3">
    <source>
        <dbReference type="EMBL" id="KAK0404709.1"/>
    </source>
</evidence>
<dbReference type="SUPFAM" id="SSF51735">
    <property type="entry name" value="NAD(P)-binding Rossmann-fold domains"/>
    <property type="match status" value="1"/>
</dbReference>